<protein>
    <submittedName>
        <fullName evidence="1">Uncharacterized protein</fullName>
    </submittedName>
</protein>
<keyword evidence="2" id="KW-1185">Reference proteome</keyword>
<dbReference type="EMBL" id="CAMAPE010000065">
    <property type="protein sequence ID" value="CAH9115094.1"/>
    <property type="molecule type" value="Genomic_DNA"/>
</dbReference>
<reference evidence="1" key="1">
    <citation type="submission" date="2022-07" db="EMBL/GenBank/DDBJ databases">
        <authorList>
            <person name="Macas J."/>
            <person name="Novak P."/>
            <person name="Neumann P."/>
        </authorList>
    </citation>
    <scope>NUCLEOTIDE SEQUENCE</scope>
</reference>
<evidence type="ECO:0000313" key="2">
    <source>
        <dbReference type="Proteomes" id="UP001152484"/>
    </source>
</evidence>
<dbReference type="AlphaFoldDB" id="A0A9P1EL80"/>
<organism evidence="1 2">
    <name type="scientific">Cuscuta europaea</name>
    <name type="common">European dodder</name>
    <dbReference type="NCBI Taxonomy" id="41803"/>
    <lineage>
        <taxon>Eukaryota</taxon>
        <taxon>Viridiplantae</taxon>
        <taxon>Streptophyta</taxon>
        <taxon>Embryophyta</taxon>
        <taxon>Tracheophyta</taxon>
        <taxon>Spermatophyta</taxon>
        <taxon>Magnoliopsida</taxon>
        <taxon>eudicotyledons</taxon>
        <taxon>Gunneridae</taxon>
        <taxon>Pentapetalae</taxon>
        <taxon>asterids</taxon>
        <taxon>lamiids</taxon>
        <taxon>Solanales</taxon>
        <taxon>Convolvulaceae</taxon>
        <taxon>Cuscuteae</taxon>
        <taxon>Cuscuta</taxon>
        <taxon>Cuscuta subgen. Cuscuta</taxon>
    </lineage>
</organism>
<accession>A0A9P1EL80</accession>
<comment type="caution">
    <text evidence="1">The sequence shown here is derived from an EMBL/GenBank/DDBJ whole genome shotgun (WGS) entry which is preliminary data.</text>
</comment>
<gene>
    <name evidence="1" type="ORF">CEURO_LOCUS20665</name>
</gene>
<proteinExistence type="predicted"/>
<name>A0A9P1EL80_CUSEU</name>
<sequence>MRAQEEQNQARALKEGESRKRGIVDLQNLVKVQVNMEVEQVKNRLNGGASGSVPPGILIGLGSEVVPLEVTEQTCSPFSVVGLIKMSSLEVVDKTSSSFLVAGKIGMTYLEVADKISSSFLVADLLNHGIQT</sequence>
<evidence type="ECO:0000313" key="1">
    <source>
        <dbReference type="EMBL" id="CAH9115094.1"/>
    </source>
</evidence>
<dbReference type="Proteomes" id="UP001152484">
    <property type="component" value="Unassembled WGS sequence"/>
</dbReference>